<dbReference type="EMBL" id="GADI01004299">
    <property type="protein sequence ID" value="JAA69509.1"/>
    <property type="molecule type" value="mRNA"/>
</dbReference>
<protein>
    <submittedName>
        <fullName evidence="1">Uncharacterized protein</fullName>
    </submittedName>
</protein>
<evidence type="ECO:0000313" key="1">
    <source>
        <dbReference type="EMBL" id="JAA69509.1"/>
    </source>
</evidence>
<sequence length="83" mass="9414">MYYILCSAPKTTHYVTKATADSRGLVSHQPPSTRVGKYASKRKYASKHKFCQNLTGLNLFSLRTQTATKRGLMKLQHTPKALW</sequence>
<dbReference type="AlphaFoldDB" id="A0A0K8RG70"/>
<proteinExistence type="evidence at transcript level"/>
<reference evidence="1" key="1">
    <citation type="submission" date="2012-12" db="EMBL/GenBank/DDBJ databases">
        <title>Identification and characterization of a phenylalanine ammonia-lyase gene family in Isatis indigotica Fort.</title>
        <authorList>
            <person name="Liu Q."/>
            <person name="Chen J."/>
            <person name="Zhou X."/>
            <person name="Di P."/>
            <person name="Xiao Y."/>
            <person name="Xuan H."/>
            <person name="Zhang L."/>
            <person name="Chen W."/>
        </authorList>
    </citation>
    <scope>NUCLEOTIDE SEQUENCE</scope>
    <source>
        <tissue evidence="1">Salivary gland</tissue>
    </source>
</reference>
<name>A0A0K8RG70_IXORI</name>
<accession>A0A0K8RG70</accession>
<organism evidence="1">
    <name type="scientific">Ixodes ricinus</name>
    <name type="common">Common tick</name>
    <name type="synonym">Acarus ricinus</name>
    <dbReference type="NCBI Taxonomy" id="34613"/>
    <lineage>
        <taxon>Eukaryota</taxon>
        <taxon>Metazoa</taxon>
        <taxon>Ecdysozoa</taxon>
        <taxon>Arthropoda</taxon>
        <taxon>Chelicerata</taxon>
        <taxon>Arachnida</taxon>
        <taxon>Acari</taxon>
        <taxon>Parasitiformes</taxon>
        <taxon>Ixodida</taxon>
        <taxon>Ixodoidea</taxon>
        <taxon>Ixodidae</taxon>
        <taxon>Ixodinae</taxon>
        <taxon>Ixodes</taxon>
    </lineage>
</organism>